<dbReference type="AlphaFoldDB" id="A0A518BGT0"/>
<dbReference type="Proteomes" id="UP000316921">
    <property type="component" value="Chromosome"/>
</dbReference>
<evidence type="ECO:0000313" key="2">
    <source>
        <dbReference type="Proteomes" id="UP000316921"/>
    </source>
</evidence>
<accession>A0A518BGT0</accession>
<dbReference type="KEGG" id="pbap:Pla133_12320"/>
<sequence length="37" mass="3730">MRNPLIVLGAMLVASCAALSTGHSKELVYVVEATGGA</sequence>
<proteinExistence type="predicted"/>
<dbReference type="PROSITE" id="PS51257">
    <property type="entry name" value="PROKAR_LIPOPROTEIN"/>
    <property type="match status" value="1"/>
</dbReference>
<protein>
    <submittedName>
        <fullName evidence="1">Uncharacterized protein</fullName>
    </submittedName>
</protein>
<dbReference type="EMBL" id="CP036287">
    <property type="protein sequence ID" value="QDU66166.1"/>
    <property type="molecule type" value="Genomic_DNA"/>
</dbReference>
<name>A0A518BGT0_9BACT</name>
<evidence type="ECO:0000313" key="1">
    <source>
        <dbReference type="EMBL" id="QDU66166.1"/>
    </source>
</evidence>
<reference evidence="1 2" key="1">
    <citation type="submission" date="2019-02" db="EMBL/GenBank/DDBJ databases">
        <title>Deep-cultivation of Planctomycetes and their phenomic and genomic characterization uncovers novel biology.</title>
        <authorList>
            <person name="Wiegand S."/>
            <person name="Jogler M."/>
            <person name="Boedeker C."/>
            <person name="Pinto D."/>
            <person name="Vollmers J."/>
            <person name="Rivas-Marin E."/>
            <person name="Kohn T."/>
            <person name="Peeters S.H."/>
            <person name="Heuer A."/>
            <person name="Rast P."/>
            <person name="Oberbeckmann S."/>
            <person name="Bunk B."/>
            <person name="Jeske O."/>
            <person name="Meyerdierks A."/>
            <person name="Storesund J.E."/>
            <person name="Kallscheuer N."/>
            <person name="Luecker S."/>
            <person name="Lage O.M."/>
            <person name="Pohl T."/>
            <person name="Merkel B.J."/>
            <person name="Hornburger P."/>
            <person name="Mueller R.-W."/>
            <person name="Bruemmer F."/>
            <person name="Labrenz M."/>
            <person name="Spormann A.M."/>
            <person name="Op den Camp H."/>
            <person name="Overmann J."/>
            <person name="Amann R."/>
            <person name="Jetten M.S.M."/>
            <person name="Mascher T."/>
            <person name="Medema M.H."/>
            <person name="Devos D.P."/>
            <person name="Kaster A.-K."/>
            <person name="Ovreas L."/>
            <person name="Rohde M."/>
            <person name="Galperin M.Y."/>
            <person name="Jogler C."/>
        </authorList>
    </citation>
    <scope>NUCLEOTIDE SEQUENCE [LARGE SCALE GENOMIC DNA]</scope>
    <source>
        <strain evidence="1 2">Pla133</strain>
    </source>
</reference>
<gene>
    <name evidence="1" type="ORF">Pla133_12320</name>
</gene>
<keyword evidence="2" id="KW-1185">Reference proteome</keyword>
<organism evidence="1 2">
    <name type="scientific">Engelhardtia mirabilis</name>
    <dbReference type="NCBI Taxonomy" id="2528011"/>
    <lineage>
        <taxon>Bacteria</taxon>
        <taxon>Pseudomonadati</taxon>
        <taxon>Planctomycetota</taxon>
        <taxon>Planctomycetia</taxon>
        <taxon>Planctomycetia incertae sedis</taxon>
        <taxon>Engelhardtia</taxon>
    </lineage>
</organism>